<dbReference type="Proteomes" id="UP000198575">
    <property type="component" value="Unassembled WGS sequence"/>
</dbReference>
<accession>A0A1I4V3A9</accession>
<organism evidence="8 9">
    <name type="scientific">Dokdonella immobilis</name>
    <dbReference type="NCBI Taxonomy" id="578942"/>
    <lineage>
        <taxon>Bacteria</taxon>
        <taxon>Pseudomonadati</taxon>
        <taxon>Pseudomonadota</taxon>
        <taxon>Gammaproteobacteria</taxon>
        <taxon>Lysobacterales</taxon>
        <taxon>Rhodanobacteraceae</taxon>
        <taxon>Dokdonella</taxon>
    </lineage>
</organism>
<evidence type="ECO:0000256" key="3">
    <source>
        <dbReference type="ARBA" id="ARBA00023054"/>
    </source>
</evidence>
<dbReference type="Pfam" id="PF02646">
    <property type="entry name" value="RmuC"/>
    <property type="match status" value="1"/>
</dbReference>
<evidence type="ECO:0000256" key="4">
    <source>
        <dbReference type="ARBA" id="ARBA00023172"/>
    </source>
</evidence>
<sequence length="479" mass="52914">MTETSLFYLLIAVITGLLVGGLALAWLARRREATEIARQLAEQGRQHAALENALQEAQRAAAMHQTEAMQLRRQVDALQARQDTDQRSLLALTADHAALKAGAREQAESAAEKLRLLEHAEQRLRESFQNLANQILEARAERFKEQSAEHLGGLLDPLKLQLKEFREAVTQTHANEQRERGMLVQEIRSLKDLNQRISEDAVNLTRALKGDSRAQGAWGEMVLERVLEASGLQVGREYDTQGSFEGADGTRQRPDVIVRLPESKDVIIDAKVSLLAWERSVSLHDEGERQAALRDHLVSLRRHIDGLAGRNYSDIPGVRSLDFVLMFVPVEAAFIEAVRADGGLYAYALERKISLVSPSTLLATLRTVAYLWRIDSRNNNALEIARRAANLHDNFVLLVNELEVLGSQLHKAQGAHANVVRRLTEGGKGSVILQVKSLADMGAPAKKVLPRDLVETAGAEVDEDGDPADPAQADEAPQD</sequence>
<feature type="compositionally biased region" description="Low complexity" evidence="6">
    <location>
        <begin position="468"/>
        <end position="479"/>
    </location>
</feature>
<keyword evidence="4" id="KW-0233">DNA recombination</keyword>
<reference evidence="8 9" key="1">
    <citation type="submission" date="2016-10" db="EMBL/GenBank/DDBJ databases">
        <authorList>
            <person name="de Groot N.N."/>
        </authorList>
    </citation>
    <scope>NUCLEOTIDE SEQUENCE [LARGE SCALE GENOMIC DNA]</scope>
    <source>
        <strain evidence="8 9">CGMCC 1.7659</strain>
    </source>
</reference>
<proteinExistence type="inferred from homology"/>
<keyword evidence="7" id="KW-0812">Transmembrane</keyword>
<comment type="similarity">
    <text evidence="2">Belongs to the RmuC family.</text>
</comment>
<evidence type="ECO:0000256" key="1">
    <source>
        <dbReference type="ARBA" id="ARBA00003416"/>
    </source>
</evidence>
<keyword evidence="3 5" id="KW-0175">Coiled coil</keyword>
<dbReference type="OrthoDB" id="9765111at2"/>
<dbReference type="PANTHER" id="PTHR30563:SF0">
    <property type="entry name" value="DNA RECOMBINATION PROTEIN RMUC"/>
    <property type="match status" value="1"/>
</dbReference>
<gene>
    <name evidence="8" type="ORF">SAMN05216289_10173</name>
</gene>
<dbReference type="InterPro" id="IPR003798">
    <property type="entry name" value="DNA_recombination_RmuC"/>
</dbReference>
<dbReference type="GO" id="GO:0006310">
    <property type="term" value="P:DNA recombination"/>
    <property type="evidence" value="ECO:0007669"/>
    <property type="project" value="UniProtKB-KW"/>
</dbReference>
<dbReference type="PANTHER" id="PTHR30563">
    <property type="entry name" value="DNA RECOMBINATION PROTEIN RMUC"/>
    <property type="match status" value="1"/>
</dbReference>
<keyword evidence="7" id="KW-0472">Membrane</keyword>
<evidence type="ECO:0000256" key="2">
    <source>
        <dbReference type="ARBA" id="ARBA00009840"/>
    </source>
</evidence>
<evidence type="ECO:0000256" key="7">
    <source>
        <dbReference type="SAM" id="Phobius"/>
    </source>
</evidence>
<evidence type="ECO:0000313" key="8">
    <source>
        <dbReference type="EMBL" id="SFM95645.1"/>
    </source>
</evidence>
<evidence type="ECO:0000313" key="9">
    <source>
        <dbReference type="Proteomes" id="UP000198575"/>
    </source>
</evidence>
<keyword evidence="9" id="KW-1185">Reference proteome</keyword>
<feature type="coiled-coil region" evidence="5">
    <location>
        <begin position="40"/>
        <end position="141"/>
    </location>
</feature>
<comment type="function">
    <text evidence="1">Involved in DNA recombination.</text>
</comment>
<protein>
    <submittedName>
        <fullName evidence="8">DNA recombination protein RmuC</fullName>
    </submittedName>
</protein>
<dbReference type="RefSeq" id="WP_092403906.1">
    <property type="nucleotide sequence ID" value="NZ_FOVF01000001.1"/>
</dbReference>
<evidence type="ECO:0000256" key="5">
    <source>
        <dbReference type="SAM" id="Coils"/>
    </source>
</evidence>
<name>A0A1I4V3A9_9GAMM</name>
<feature type="transmembrane region" description="Helical" evidence="7">
    <location>
        <begin position="6"/>
        <end position="28"/>
    </location>
</feature>
<dbReference type="AlphaFoldDB" id="A0A1I4V3A9"/>
<dbReference type="EMBL" id="FOVF01000001">
    <property type="protein sequence ID" value="SFM95645.1"/>
    <property type="molecule type" value="Genomic_DNA"/>
</dbReference>
<keyword evidence="7" id="KW-1133">Transmembrane helix</keyword>
<evidence type="ECO:0000256" key="6">
    <source>
        <dbReference type="SAM" id="MobiDB-lite"/>
    </source>
</evidence>
<feature type="region of interest" description="Disordered" evidence="6">
    <location>
        <begin position="453"/>
        <end position="479"/>
    </location>
</feature>